<dbReference type="EMBL" id="JACRAF010000022">
    <property type="protein sequence ID" value="MBI4921665.1"/>
    <property type="molecule type" value="Genomic_DNA"/>
</dbReference>
<proteinExistence type="predicted"/>
<dbReference type="GO" id="GO:0005829">
    <property type="term" value="C:cytosol"/>
    <property type="evidence" value="ECO:0007669"/>
    <property type="project" value="TreeGrafter"/>
</dbReference>
<evidence type="ECO:0000313" key="4">
    <source>
        <dbReference type="EMBL" id="MBI4921665.1"/>
    </source>
</evidence>
<dbReference type="CDD" id="cd05286">
    <property type="entry name" value="QOR2"/>
    <property type="match status" value="1"/>
</dbReference>
<dbReference type="InterPro" id="IPR036291">
    <property type="entry name" value="NAD(P)-bd_dom_sf"/>
</dbReference>
<sequence>MSRAFVVRETGGPDKMQLEEREVGAPGPGQIRVRNKAIGVNFVDVYQRDGHYKVDLPFVPGNEGAGEVVAAGEGVTEFKPGDRVGYTGPVGAYADERLLPAGRAFSLPEGIDFETAAAVMLKGGTAHYLLFETHAVKPAETILVHAAAGGVGSILAQWATALGVRVIGTAGSDEKVALARASGCDPAINYRTTDWVKAAREATGGRGVDVVYDGVGKATWDGSLDCLRPRGLMVSYGSASGYVTVPNLTVLATKGSLYVTRPTTGSYHASTAELRASMTATFEALLSGKFRVAINQRFPLAEAPEAHRALEARQTTGSSLLIP</sequence>
<dbReference type="SMART" id="SM00829">
    <property type="entry name" value="PKS_ER"/>
    <property type="match status" value="1"/>
</dbReference>
<dbReference type="InterPro" id="IPR013154">
    <property type="entry name" value="ADH-like_N"/>
</dbReference>
<evidence type="ECO:0000256" key="1">
    <source>
        <dbReference type="ARBA" id="ARBA00022857"/>
    </source>
</evidence>
<gene>
    <name evidence="4" type="ORF">HY834_07935</name>
</gene>
<dbReference type="PANTHER" id="PTHR48106:SF13">
    <property type="entry name" value="QUINONE OXIDOREDUCTASE-RELATED"/>
    <property type="match status" value="1"/>
</dbReference>
<accession>A0A933NXX2</accession>
<dbReference type="FunFam" id="3.40.50.720:FF:000053">
    <property type="entry name" value="Quinone oxidoreductase 1"/>
    <property type="match status" value="1"/>
</dbReference>
<evidence type="ECO:0000313" key="5">
    <source>
        <dbReference type="Proteomes" id="UP000782610"/>
    </source>
</evidence>
<evidence type="ECO:0000256" key="2">
    <source>
        <dbReference type="ARBA" id="ARBA00023002"/>
    </source>
</evidence>
<dbReference type="SUPFAM" id="SSF50129">
    <property type="entry name" value="GroES-like"/>
    <property type="match status" value="1"/>
</dbReference>
<dbReference type="PANTHER" id="PTHR48106">
    <property type="entry name" value="QUINONE OXIDOREDUCTASE PIG3-RELATED"/>
    <property type="match status" value="1"/>
</dbReference>
<keyword evidence="1" id="KW-0521">NADP</keyword>
<comment type="caution">
    <text evidence="4">The sequence shown here is derived from an EMBL/GenBank/DDBJ whole genome shotgun (WGS) entry which is preliminary data.</text>
</comment>
<dbReference type="Pfam" id="PF00107">
    <property type="entry name" value="ADH_zinc_N"/>
    <property type="match status" value="1"/>
</dbReference>
<dbReference type="Gene3D" id="3.90.180.10">
    <property type="entry name" value="Medium-chain alcohol dehydrogenases, catalytic domain"/>
    <property type="match status" value="1"/>
</dbReference>
<dbReference type="Proteomes" id="UP000782610">
    <property type="component" value="Unassembled WGS sequence"/>
</dbReference>
<feature type="domain" description="Enoyl reductase (ER)" evidence="3">
    <location>
        <begin position="11"/>
        <end position="321"/>
    </location>
</feature>
<dbReference type="Gene3D" id="3.40.50.720">
    <property type="entry name" value="NAD(P)-binding Rossmann-like Domain"/>
    <property type="match status" value="1"/>
</dbReference>
<dbReference type="GO" id="GO:0070402">
    <property type="term" value="F:NADPH binding"/>
    <property type="evidence" value="ECO:0007669"/>
    <property type="project" value="TreeGrafter"/>
</dbReference>
<reference evidence="4" key="1">
    <citation type="submission" date="2020-07" db="EMBL/GenBank/DDBJ databases">
        <title>Huge and variable diversity of episymbiotic CPR bacteria and DPANN archaea in groundwater ecosystems.</title>
        <authorList>
            <person name="He C.Y."/>
            <person name="Keren R."/>
            <person name="Whittaker M."/>
            <person name="Farag I.F."/>
            <person name="Doudna J."/>
            <person name="Cate J.H.D."/>
            <person name="Banfield J.F."/>
        </authorList>
    </citation>
    <scope>NUCLEOTIDE SEQUENCE</scope>
    <source>
        <strain evidence="4">NC_groundwater_1586_Pr3_B-0.1um_66_15</strain>
    </source>
</reference>
<dbReference type="Pfam" id="PF08240">
    <property type="entry name" value="ADH_N"/>
    <property type="match status" value="1"/>
</dbReference>
<dbReference type="SUPFAM" id="SSF51735">
    <property type="entry name" value="NAD(P)-binding Rossmann-fold domains"/>
    <property type="match status" value="1"/>
</dbReference>
<dbReference type="InterPro" id="IPR013149">
    <property type="entry name" value="ADH-like_C"/>
</dbReference>
<dbReference type="InterPro" id="IPR047618">
    <property type="entry name" value="QOR-like"/>
</dbReference>
<dbReference type="AlphaFoldDB" id="A0A933NXX2"/>
<dbReference type="GO" id="GO:0003960">
    <property type="term" value="F:quinone reductase (NADPH) activity"/>
    <property type="evidence" value="ECO:0007669"/>
    <property type="project" value="InterPro"/>
</dbReference>
<dbReference type="InterPro" id="IPR020843">
    <property type="entry name" value="ER"/>
</dbReference>
<dbReference type="GO" id="GO:0035925">
    <property type="term" value="F:mRNA 3'-UTR AU-rich region binding"/>
    <property type="evidence" value="ECO:0007669"/>
    <property type="project" value="TreeGrafter"/>
</dbReference>
<keyword evidence="2" id="KW-0560">Oxidoreductase</keyword>
<dbReference type="InterPro" id="IPR011032">
    <property type="entry name" value="GroES-like_sf"/>
</dbReference>
<protein>
    <submittedName>
        <fullName evidence="4">Quinone oxidoreductase</fullName>
    </submittedName>
</protein>
<name>A0A933NXX2_9HYPH</name>
<evidence type="ECO:0000259" key="3">
    <source>
        <dbReference type="SMART" id="SM00829"/>
    </source>
</evidence>
<organism evidence="4 5">
    <name type="scientific">Devosia nanyangense</name>
    <dbReference type="NCBI Taxonomy" id="1228055"/>
    <lineage>
        <taxon>Bacteria</taxon>
        <taxon>Pseudomonadati</taxon>
        <taxon>Pseudomonadota</taxon>
        <taxon>Alphaproteobacteria</taxon>
        <taxon>Hyphomicrobiales</taxon>
        <taxon>Devosiaceae</taxon>
        <taxon>Devosia</taxon>
    </lineage>
</organism>